<keyword evidence="1" id="KW-0472">Membrane</keyword>
<dbReference type="KEGG" id="amr:AM1_2901"/>
<name>B0CBB5_ACAM1</name>
<sequence>MKKVCQLYRQLPTRLTNSIEIVGIVIGLLMMVILANIAADGSILAFIIFSLITLALLSAQPLQQWQGRRHSKQQFRLRQQRVDQLLAGRPRADILKASPFNYGRWPDGDNNYVIDDQRVGKIVHQVWSPQEAELWILEQTLHEEKNSDGRA</sequence>
<evidence type="ECO:0000256" key="1">
    <source>
        <dbReference type="SAM" id="Phobius"/>
    </source>
</evidence>
<reference evidence="2 3" key="1">
    <citation type="journal article" date="2008" name="Proc. Natl. Acad. Sci. U.S.A.">
        <title>Niche adaptation and genome expansion in the chlorophyll d-producing cyanobacterium Acaryochloris marina.</title>
        <authorList>
            <person name="Swingley W.D."/>
            <person name="Chen M."/>
            <person name="Cheung P.C."/>
            <person name="Conrad A.L."/>
            <person name="Dejesa L.C."/>
            <person name="Hao J."/>
            <person name="Honchak B.M."/>
            <person name="Karbach L.E."/>
            <person name="Kurdoglu A."/>
            <person name="Lahiri S."/>
            <person name="Mastrian S.D."/>
            <person name="Miyashita H."/>
            <person name="Page L."/>
            <person name="Ramakrishna P."/>
            <person name="Satoh S."/>
            <person name="Sattley W.M."/>
            <person name="Shimada Y."/>
            <person name="Taylor H.L."/>
            <person name="Tomo T."/>
            <person name="Tsuchiya T."/>
            <person name="Wang Z.T."/>
            <person name="Raymond J."/>
            <person name="Mimuro M."/>
            <person name="Blankenship R.E."/>
            <person name="Touchman J.W."/>
        </authorList>
    </citation>
    <scope>NUCLEOTIDE SEQUENCE [LARGE SCALE GENOMIC DNA]</scope>
    <source>
        <strain evidence="3">MBIC 11017</strain>
    </source>
</reference>
<gene>
    <name evidence="2" type="ordered locus">AM1_2901</name>
</gene>
<keyword evidence="1" id="KW-0812">Transmembrane</keyword>
<dbReference type="HOGENOM" id="CLU_1727341_0_0_3"/>
<dbReference type="STRING" id="329726.AM1_2901"/>
<dbReference type="OrthoDB" id="9832960at2"/>
<dbReference type="RefSeq" id="WP_012163336.1">
    <property type="nucleotide sequence ID" value="NC_009925.1"/>
</dbReference>
<feature type="transmembrane region" description="Helical" evidence="1">
    <location>
        <begin position="43"/>
        <end position="62"/>
    </location>
</feature>
<proteinExistence type="predicted"/>
<accession>B0CBB5</accession>
<evidence type="ECO:0000313" key="2">
    <source>
        <dbReference type="EMBL" id="ABW27900.1"/>
    </source>
</evidence>
<evidence type="ECO:0000313" key="3">
    <source>
        <dbReference type="Proteomes" id="UP000000268"/>
    </source>
</evidence>
<dbReference type="Proteomes" id="UP000000268">
    <property type="component" value="Chromosome"/>
</dbReference>
<organism evidence="2 3">
    <name type="scientific">Acaryochloris marina (strain MBIC 11017)</name>
    <dbReference type="NCBI Taxonomy" id="329726"/>
    <lineage>
        <taxon>Bacteria</taxon>
        <taxon>Bacillati</taxon>
        <taxon>Cyanobacteriota</taxon>
        <taxon>Cyanophyceae</taxon>
        <taxon>Acaryochloridales</taxon>
        <taxon>Acaryochloridaceae</taxon>
        <taxon>Acaryochloris</taxon>
    </lineage>
</organism>
<dbReference type="AlphaFoldDB" id="B0CBB5"/>
<protein>
    <submittedName>
        <fullName evidence="2">Uncharacterized protein</fullName>
    </submittedName>
</protein>
<keyword evidence="3" id="KW-1185">Reference proteome</keyword>
<feature type="transmembrane region" description="Helical" evidence="1">
    <location>
        <begin position="21"/>
        <end position="37"/>
    </location>
</feature>
<dbReference type="EMBL" id="CP000828">
    <property type="protein sequence ID" value="ABW27900.1"/>
    <property type="molecule type" value="Genomic_DNA"/>
</dbReference>
<keyword evidence="1" id="KW-1133">Transmembrane helix</keyword>